<dbReference type="InterPro" id="IPR002065">
    <property type="entry name" value="TPX"/>
</dbReference>
<dbReference type="Gene3D" id="3.40.30.10">
    <property type="entry name" value="Glutaredoxin"/>
    <property type="match status" value="1"/>
</dbReference>
<dbReference type="GO" id="GO:0008379">
    <property type="term" value="F:thioredoxin peroxidase activity"/>
    <property type="evidence" value="ECO:0007669"/>
    <property type="project" value="UniProtKB-UniRule"/>
</dbReference>
<protein>
    <recommendedName>
        <fullName evidence="6">Thiol peroxidase</fullName>
        <shortName evidence="6">Tpx</shortName>
        <ecNumber evidence="6">1.11.1.24</ecNumber>
    </recommendedName>
    <alternativeName>
        <fullName evidence="6">Peroxiredoxin tpx</fullName>
        <shortName evidence="6">Prx</shortName>
    </alternativeName>
    <alternativeName>
        <fullName evidence="6">Thioredoxin peroxidase</fullName>
    </alternativeName>
    <alternativeName>
        <fullName evidence="6">Thioredoxin-dependent peroxiredoxin</fullName>
    </alternativeName>
</protein>
<feature type="domain" description="Thioredoxin" evidence="7">
    <location>
        <begin position="18"/>
        <end position="169"/>
    </location>
</feature>
<keyword evidence="4 6" id="KW-1015">Disulfide bond</keyword>
<evidence type="ECO:0000256" key="4">
    <source>
        <dbReference type="ARBA" id="ARBA00023157"/>
    </source>
</evidence>
<dbReference type="InterPro" id="IPR018219">
    <property type="entry name" value="Tpx_CS"/>
</dbReference>
<dbReference type="AlphaFoldDB" id="A0A1G9MN67"/>
<dbReference type="InterPro" id="IPR050455">
    <property type="entry name" value="Tpx_Peroxidase_subfamily"/>
</dbReference>
<keyword evidence="1 6" id="KW-0575">Peroxidase</keyword>
<keyword evidence="3 6" id="KW-0560">Oxidoreductase</keyword>
<dbReference type="NCBIfam" id="NF001808">
    <property type="entry name" value="PRK00522.1"/>
    <property type="match status" value="1"/>
</dbReference>
<comment type="miscellaneous">
    <text evidence="6">The active site is a conserved redox-active cysteine residue, the peroxidatic cysteine (C(P)), which makes the nucleophilic attack on the peroxide substrate. The peroxide oxidizes the C(P)-SH to cysteine sulfenic acid (C(P)-SOH), which then reacts with another cysteine residue, the resolving cysteine (C(R)), to form a disulfide bridge. The disulfide is subsequently reduced by an appropriate electron donor to complete the catalytic cycle. In this atypical 2-Cys peroxiredoxin, C(R) is present in the same subunit to form an intramolecular disulfide. The disulfide is subsequently reduced by thioredoxin.</text>
</comment>
<dbReference type="PANTHER" id="PTHR43110">
    <property type="entry name" value="THIOL PEROXIDASE"/>
    <property type="match status" value="1"/>
</dbReference>
<organism evidence="8 9">
    <name type="scientific">Corynebacterium mycetoides</name>
    <dbReference type="NCBI Taxonomy" id="38302"/>
    <lineage>
        <taxon>Bacteria</taxon>
        <taxon>Bacillati</taxon>
        <taxon>Actinomycetota</taxon>
        <taxon>Actinomycetes</taxon>
        <taxon>Mycobacteriales</taxon>
        <taxon>Corynebacteriaceae</taxon>
        <taxon>Corynebacterium</taxon>
    </lineage>
</organism>
<reference evidence="9" key="1">
    <citation type="submission" date="2016-10" db="EMBL/GenBank/DDBJ databases">
        <authorList>
            <person name="Varghese N."/>
            <person name="Submissions S."/>
        </authorList>
    </citation>
    <scope>NUCLEOTIDE SEQUENCE [LARGE SCALE GENOMIC DNA]</scope>
    <source>
        <strain evidence="9">DSM 20632</strain>
    </source>
</reference>
<dbReference type="EC" id="1.11.1.24" evidence="6"/>
<keyword evidence="9" id="KW-1185">Reference proteome</keyword>
<dbReference type="PROSITE" id="PS51352">
    <property type="entry name" value="THIOREDOXIN_2"/>
    <property type="match status" value="1"/>
</dbReference>
<dbReference type="EMBL" id="LT629700">
    <property type="protein sequence ID" value="SDL75690.1"/>
    <property type="molecule type" value="Genomic_DNA"/>
</dbReference>
<name>A0A1G9MN67_9CORY</name>
<comment type="similarity">
    <text evidence="6">Belongs to the peroxiredoxin family. Tpx subfamily.</text>
</comment>
<feature type="active site" description="Cysteine sulfenic acid (-SOH) intermediate" evidence="6">
    <location>
        <position position="60"/>
    </location>
</feature>
<dbReference type="STRING" id="38302.SAMN04488535_0675"/>
<dbReference type="InterPro" id="IPR013766">
    <property type="entry name" value="Thioredoxin_domain"/>
</dbReference>
<proteinExistence type="inferred from homology"/>
<evidence type="ECO:0000313" key="9">
    <source>
        <dbReference type="Proteomes" id="UP000199350"/>
    </source>
</evidence>
<gene>
    <name evidence="6" type="primary">tpx</name>
    <name evidence="8" type="ORF">SAMN04488535_0675</name>
</gene>
<evidence type="ECO:0000259" key="7">
    <source>
        <dbReference type="PROSITE" id="PS51352"/>
    </source>
</evidence>
<comment type="catalytic activity">
    <reaction evidence="6">
        <text>a hydroperoxide + [thioredoxin]-dithiol = an alcohol + [thioredoxin]-disulfide + H2O</text>
        <dbReference type="Rhea" id="RHEA:62620"/>
        <dbReference type="Rhea" id="RHEA-COMP:10698"/>
        <dbReference type="Rhea" id="RHEA-COMP:10700"/>
        <dbReference type="ChEBI" id="CHEBI:15377"/>
        <dbReference type="ChEBI" id="CHEBI:29950"/>
        <dbReference type="ChEBI" id="CHEBI:30879"/>
        <dbReference type="ChEBI" id="CHEBI:35924"/>
        <dbReference type="ChEBI" id="CHEBI:50058"/>
        <dbReference type="EC" id="1.11.1.24"/>
    </reaction>
</comment>
<evidence type="ECO:0000313" key="8">
    <source>
        <dbReference type="EMBL" id="SDL75690.1"/>
    </source>
</evidence>
<sequence length="172" mass="17928">MANVTYKGNHTTTCGELPAEGEKLPAFELIGGDLSAVSPDDFAGKRLVLNIFPSLDTGVCAASVRAFDKLASGMNNTAVVCISEDLPFAHRRFCAAEGIENVTTASAFRSAFGEDFGVRLEGSPLRGLLARAVVVTDAAHNVVYTQLVDEVSNEPDYDAAEAALNGTSSAGA</sequence>
<dbReference type="HAMAP" id="MF_00269">
    <property type="entry name" value="Tpx"/>
    <property type="match status" value="1"/>
</dbReference>
<feature type="disulfide bond" description="Redox-active" evidence="6">
    <location>
        <begin position="60"/>
        <end position="94"/>
    </location>
</feature>
<dbReference type="PANTHER" id="PTHR43110:SF1">
    <property type="entry name" value="THIOL PEROXIDASE"/>
    <property type="match status" value="1"/>
</dbReference>
<keyword evidence="2 6" id="KW-0049">Antioxidant</keyword>
<comment type="function">
    <text evidence="6">Thiol-specific peroxidase that catalyzes the reduction of hydrogen peroxide and organic hydroperoxides to water and alcohols, respectively. Plays a role in cell protection against oxidative stress by detoxifying peroxides.</text>
</comment>
<dbReference type="CDD" id="cd03014">
    <property type="entry name" value="PRX_Atyp2cys"/>
    <property type="match status" value="1"/>
</dbReference>
<evidence type="ECO:0000256" key="2">
    <source>
        <dbReference type="ARBA" id="ARBA00022862"/>
    </source>
</evidence>
<evidence type="ECO:0000256" key="5">
    <source>
        <dbReference type="ARBA" id="ARBA00023284"/>
    </source>
</evidence>
<dbReference type="SUPFAM" id="SSF52833">
    <property type="entry name" value="Thioredoxin-like"/>
    <property type="match status" value="1"/>
</dbReference>
<dbReference type="OrthoDB" id="9781543at2"/>
<evidence type="ECO:0000256" key="1">
    <source>
        <dbReference type="ARBA" id="ARBA00022559"/>
    </source>
</evidence>
<accession>A0A1G9MN67</accession>
<dbReference type="PROSITE" id="PS01265">
    <property type="entry name" value="TPX"/>
    <property type="match status" value="1"/>
</dbReference>
<dbReference type="Proteomes" id="UP000199350">
    <property type="component" value="Chromosome I"/>
</dbReference>
<dbReference type="RefSeq" id="WP_092148730.1">
    <property type="nucleotide sequence ID" value="NZ_LT629700.1"/>
</dbReference>
<dbReference type="InterPro" id="IPR036249">
    <property type="entry name" value="Thioredoxin-like_sf"/>
</dbReference>
<dbReference type="Pfam" id="PF08534">
    <property type="entry name" value="Redoxin"/>
    <property type="match status" value="1"/>
</dbReference>
<evidence type="ECO:0000256" key="3">
    <source>
        <dbReference type="ARBA" id="ARBA00023002"/>
    </source>
</evidence>
<evidence type="ECO:0000256" key="6">
    <source>
        <dbReference type="HAMAP-Rule" id="MF_00269"/>
    </source>
</evidence>
<dbReference type="InterPro" id="IPR013740">
    <property type="entry name" value="Redoxin"/>
</dbReference>
<comment type="subunit">
    <text evidence="6">Homodimer.</text>
</comment>
<keyword evidence="5 6" id="KW-0676">Redox-active center</keyword>